<keyword evidence="1" id="KW-0732">Signal</keyword>
<sequence>MVNFNVLATVLALGAISATGLPTSSAAPAANTIEQRQFLPVRMLYCTDKDFKGNCETVSVPVGQCHNIREAFNDKISSFDNKGSGNTPTHCIWYQHYGCTGIKYGRNKDSNLDSHGGAMNDFLSSFVCYTGI</sequence>
<dbReference type="Proteomes" id="UP001285441">
    <property type="component" value="Unassembled WGS sequence"/>
</dbReference>
<dbReference type="AlphaFoldDB" id="A0AAE0NPJ9"/>
<accession>A0AAE0NPJ9</accession>
<evidence type="ECO:0000313" key="2">
    <source>
        <dbReference type="EMBL" id="KAK3385303.1"/>
    </source>
</evidence>
<feature type="signal peptide" evidence="1">
    <location>
        <begin position="1"/>
        <end position="20"/>
    </location>
</feature>
<feature type="chain" id="PRO_5041961564" description="Ecp2 effector protein domain-containing protein" evidence="1">
    <location>
        <begin position="21"/>
        <end position="132"/>
    </location>
</feature>
<gene>
    <name evidence="2" type="ORF">B0H63DRAFT_522642</name>
</gene>
<evidence type="ECO:0000313" key="3">
    <source>
        <dbReference type="Proteomes" id="UP001285441"/>
    </source>
</evidence>
<protein>
    <recommendedName>
        <fullName evidence="4">Ecp2 effector protein domain-containing protein</fullName>
    </recommendedName>
</protein>
<dbReference type="EMBL" id="JAULSW010000004">
    <property type="protein sequence ID" value="KAK3385303.1"/>
    <property type="molecule type" value="Genomic_DNA"/>
</dbReference>
<organism evidence="2 3">
    <name type="scientific">Podospora didyma</name>
    <dbReference type="NCBI Taxonomy" id="330526"/>
    <lineage>
        <taxon>Eukaryota</taxon>
        <taxon>Fungi</taxon>
        <taxon>Dikarya</taxon>
        <taxon>Ascomycota</taxon>
        <taxon>Pezizomycotina</taxon>
        <taxon>Sordariomycetes</taxon>
        <taxon>Sordariomycetidae</taxon>
        <taxon>Sordariales</taxon>
        <taxon>Podosporaceae</taxon>
        <taxon>Podospora</taxon>
    </lineage>
</organism>
<reference evidence="2" key="2">
    <citation type="submission" date="2023-06" db="EMBL/GenBank/DDBJ databases">
        <authorList>
            <consortium name="Lawrence Berkeley National Laboratory"/>
            <person name="Haridas S."/>
            <person name="Hensen N."/>
            <person name="Bonometti L."/>
            <person name="Westerberg I."/>
            <person name="Brannstrom I.O."/>
            <person name="Guillou S."/>
            <person name="Cros-Aarteil S."/>
            <person name="Calhoun S."/>
            <person name="Kuo A."/>
            <person name="Mondo S."/>
            <person name="Pangilinan J."/>
            <person name="Riley R."/>
            <person name="LaButti K."/>
            <person name="Andreopoulos B."/>
            <person name="Lipzen A."/>
            <person name="Chen C."/>
            <person name="Yanf M."/>
            <person name="Daum C."/>
            <person name="Ng V."/>
            <person name="Clum A."/>
            <person name="Steindorff A."/>
            <person name="Ohm R."/>
            <person name="Martin F."/>
            <person name="Silar P."/>
            <person name="Natvig D."/>
            <person name="Lalanne C."/>
            <person name="Gautier V."/>
            <person name="Ament-velasquez S.L."/>
            <person name="Kruys A."/>
            <person name="Hutchinson M.I."/>
            <person name="Powell A.J."/>
            <person name="Barry K."/>
            <person name="Miller A.N."/>
            <person name="Grigoriev I.V."/>
            <person name="Debuchy R."/>
            <person name="Gladieux P."/>
            <person name="Thoren M.H."/>
            <person name="Johannesson H."/>
        </authorList>
    </citation>
    <scope>NUCLEOTIDE SEQUENCE</scope>
    <source>
        <strain evidence="2">CBS 232.78</strain>
    </source>
</reference>
<name>A0AAE0NPJ9_9PEZI</name>
<keyword evidence="3" id="KW-1185">Reference proteome</keyword>
<evidence type="ECO:0008006" key="4">
    <source>
        <dbReference type="Google" id="ProtNLM"/>
    </source>
</evidence>
<evidence type="ECO:0000256" key="1">
    <source>
        <dbReference type="SAM" id="SignalP"/>
    </source>
</evidence>
<dbReference type="Gene3D" id="2.60.20.10">
    <property type="entry name" value="Crystallins"/>
    <property type="match status" value="1"/>
</dbReference>
<comment type="caution">
    <text evidence="2">The sequence shown here is derived from an EMBL/GenBank/DDBJ whole genome shotgun (WGS) entry which is preliminary data.</text>
</comment>
<proteinExistence type="predicted"/>
<reference evidence="2" key="1">
    <citation type="journal article" date="2023" name="Mol. Phylogenet. Evol.">
        <title>Genome-scale phylogeny and comparative genomics of the fungal order Sordariales.</title>
        <authorList>
            <person name="Hensen N."/>
            <person name="Bonometti L."/>
            <person name="Westerberg I."/>
            <person name="Brannstrom I.O."/>
            <person name="Guillou S."/>
            <person name="Cros-Aarteil S."/>
            <person name="Calhoun S."/>
            <person name="Haridas S."/>
            <person name="Kuo A."/>
            <person name="Mondo S."/>
            <person name="Pangilinan J."/>
            <person name="Riley R."/>
            <person name="LaButti K."/>
            <person name="Andreopoulos B."/>
            <person name="Lipzen A."/>
            <person name="Chen C."/>
            <person name="Yan M."/>
            <person name="Daum C."/>
            <person name="Ng V."/>
            <person name="Clum A."/>
            <person name="Steindorff A."/>
            <person name="Ohm R.A."/>
            <person name="Martin F."/>
            <person name="Silar P."/>
            <person name="Natvig D.O."/>
            <person name="Lalanne C."/>
            <person name="Gautier V."/>
            <person name="Ament-Velasquez S.L."/>
            <person name="Kruys A."/>
            <person name="Hutchinson M.I."/>
            <person name="Powell A.J."/>
            <person name="Barry K."/>
            <person name="Miller A.N."/>
            <person name="Grigoriev I.V."/>
            <person name="Debuchy R."/>
            <person name="Gladieux P."/>
            <person name="Hiltunen Thoren M."/>
            <person name="Johannesson H."/>
        </authorList>
    </citation>
    <scope>NUCLEOTIDE SEQUENCE</scope>
    <source>
        <strain evidence="2">CBS 232.78</strain>
    </source>
</reference>